<dbReference type="EMBL" id="LR796588">
    <property type="protein sequence ID" value="CAB4153192.1"/>
    <property type="molecule type" value="Genomic_DNA"/>
</dbReference>
<accession>A0A6J5N3B3</accession>
<evidence type="ECO:0000313" key="1">
    <source>
        <dbReference type="EMBL" id="CAB4153192.1"/>
    </source>
</evidence>
<reference evidence="1" key="1">
    <citation type="submission" date="2020-04" db="EMBL/GenBank/DDBJ databases">
        <authorList>
            <person name="Chiriac C."/>
            <person name="Salcher M."/>
            <person name="Ghai R."/>
            <person name="Kavagutti S V."/>
        </authorList>
    </citation>
    <scope>NUCLEOTIDE SEQUENCE</scope>
</reference>
<organism evidence="1">
    <name type="scientific">uncultured Caudovirales phage</name>
    <dbReference type="NCBI Taxonomy" id="2100421"/>
    <lineage>
        <taxon>Viruses</taxon>
        <taxon>Duplodnaviria</taxon>
        <taxon>Heunggongvirae</taxon>
        <taxon>Uroviricota</taxon>
        <taxon>Caudoviricetes</taxon>
        <taxon>Peduoviridae</taxon>
        <taxon>Maltschvirus</taxon>
        <taxon>Maltschvirus maltsch</taxon>
    </lineage>
</organism>
<proteinExistence type="predicted"/>
<gene>
    <name evidence="1" type="ORF">UFOVP609_51</name>
</gene>
<protein>
    <submittedName>
        <fullName evidence="1">Uncharacterized protein</fullName>
    </submittedName>
</protein>
<name>A0A6J5N3B3_9CAUD</name>
<sequence>MAAPRLLPPIQELKKLVDKGMTHQEIANHIFDMSGFKVSRSAVSAALSRAGLTDISPRYQEEIPWRVSVKHLTQYPARMLRLLGRRNTGRLPEASEESRRLESWLDALHEQGLVVAYCPDGPGFIYVEAEEHHDGENGIPIRRRVIKTNELA</sequence>